<evidence type="ECO:0000313" key="3">
    <source>
        <dbReference type="Proteomes" id="UP000248340"/>
    </source>
</evidence>
<dbReference type="RefSeq" id="XP_025496243.1">
    <property type="nucleotide sequence ID" value="XM_025636815.1"/>
</dbReference>
<evidence type="ECO:0000256" key="1">
    <source>
        <dbReference type="SAM" id="MobiDB-lite"/>
    </source>
</evidence>
<protein>
    <submittedName>
        <fullName evidence="2">Uncharacterized protein</fullName>
    </submittedName>
</protein>
<feature type="region of interest" description="Disordered" evidence="1">
    <location>
        <begin position="176"/>
        <end position="197"/>
    </location>
</feature>
<dbReference type="Proteomes" id="UP000248340">
    <property type="component" value="Unassembled WGS sequence"/>
</dbReference>
<accession>A0A319D4R4</accession>
<reference evidence="2 3" key="1">
    <citation type="submission" date="2016-12" db="EMBL/GenBank/DDBJ databases">
        <title>The genomes of Aspergillus section Nigri reveals drivers in fungal speciation.</title>
        <authorList>
            <consortium name="DOE Joint Genome Institute"/>
            <person name="Vesth T.C."/>
            <person name="Nybo J."/>
            <person name="Theobald S."/>
            <person name="Brandl J."/>
            <person name="Frisvad J.C."/>
            <person name="Nielsen K.F."/>
            <person name="Lyhne E.K."/>
            <person name="Kogle M.E."/>
            <person name="Kuo A."/>
            <person name="Riley R."/>
            <person name="Clum A."/>
            <person name="Nolan M."/>
            <person name="Lipzen A."/>
            <person name="Salamov A."/>
            <person name="Henrissat B."/>
            <person name="Wiebenga A."/>
            <person name="De Vries R.P."/>
            <person name="Grigoriev I.V."/>
            <person name="Mortensen U.H."/>
            <person name="Andersen M.R."/>
            <person name="Baker S.E."/>
        </authorList>
    </citation>
    <scope>NUCLEOTIDE SEQUENCE [LARGE SCALE GENOMIC DNA]</scope>
    <source>
        <strain evidence="2 3">CBS 121591</strain>
    </source>
</reference>
<dbReference type="GeneID" id="37139556"/>
<gene>
    <name evidence="2" type="ORF">BO82DRAFT_361425</name>
</gene>
<dbReference type="VEuPathDB" id="FungiDB:BO82DRAFT_361425"/>
<organism evidence="2 3">
    <name type="scientific">Aspergillus uvarum CBS 121591</name>
    <dbReference type="NCBI Taxonomy" id="1448315"/>
    <lineage>
        <taxon>Eukaryota</taxon>
        <taxon>Fungi</taxon>
        <taxon>Dikarya</taxon>
        <taxon>Ascomycota</taxon>
        <taxon>Pezizomycotina</taxon>
        <taxon>Eurotiomycetes</taxon>
        <taxon>Eurotiomycetidae</taxon>
        <taxon>Eurotiales</taxon>
        <taxon>Aspergillaceae</taxon>
        <taxon>Aspergillus</taxon>
        <taxon>Aspergillus subgen. Circumdati</taxon>
    </lineage>
</organism>
<sequence>MNATEGEEVAAVFTGRHSGSVVVVMLPSVSIKDRVRLLLQMVADRPAPPDRGMESPDLVVILSPPSPSSALPPRGYGPLAIAKGTSSAHSGQGDSVGMYTVVVLEPIRGLHLRSNVLSFTHLRLLYQVTYFVSYDRVDPGEDRQAHCSHRHSPSNPDNVEYGMCLVPGAWCLKEPRNSNNSRHNSNNHPSTVQATLH</sequence>
<feature type="compositionally biased region" description="Low complexity" evidence="1">
    <location>
        <begin position="177"/>
        <end position="190"/>
    </location>
</feature>
<dbReference type="EMBL" id="KZ821678">
    <property type="protein sequence ID" value="PYH86043.1"/>
    <property type="molecule type" value="Genomic_DNA"/>
</dbReference>
<proteinExistence type="predicted"/>
<name>A0A319D4R4_9EURO</name>
<evidence type="ECO:0000313" key="2">
    <source>
        <dbReference type="EMBL" id="PYH86043.1"/>
    </source>
</evidence>
<dbReference type="AlphaFoldDB" id="A0A319D4R4"/>
<keyword evidence="3" id="KW-1185">Reference proteome</keyword>